<keyword evidence="6" id="KW-1185">Reference proteome</keyword>
<keyword evidence="4" id="KW-0675">Receptor</keyword>
<dbReference type="SUPFAM" id="SSF52058">
    <property type="entry name" value="L domain-like"/>
    <property type="match status" value="1"/>
</dbReference>
<name>A0ABR2GGQ3_9ROSI</name>
<comment type="similarity">
    <text evidence="1">Belongs to the RLP family.</text>
</comment>
<dbReference type="InterPro" id="IPR051502">
    <property type="entry name" value="RLP_Defense_Trigger"/>
</dbReference>
<keyword evidence="3" id="KW-0677">Repeat</keyword>
<proteinExistence type="inferred from homology"/>
<sequence length="180" mass="20571">MSNCSTKGLLKQLPNLLYYQYDLRYLNLSYNNFDGQNPSWLLENNTRLQQFFIADNSFKGPLQLPKLVNVDMYEVDMSGNKMQGQIPVNICLTFPQLQAFSLSRNAFEAKRNSLRTLRLSNNKLSGKIPPTIFSSTTLEKLYLDGNNFDGEMPNIDISAVNYPLLRDIDLSNNYLSGRLP</sequence>
<evidence type="ECO:0000313" key="5">
    <source>
        <dbReference type="EMBL" id="KAK8602091.1"/>
    </source>
</evidence>
<evidence type="ECO:0000256" key="4">
    <source>
        <dbReference type="ARBA" id="ARBA00023170"/>
    </source>
</evidence>
<organism evidence="5 6">
    <name type="scientific">Hibiscus sabdariffa</name>
    <name type="common">roselle</name>
    <dbReference type="NCBI Taxonomy" id="183260"/>
    <lineage>
        <taxon>Eukaryota</taxon>
        <taxon>Viridiplantae</taxon>
        <taxon>Streptophyta</taxon>
        <taxon>Embryophyta</taxon>
        <taxon>Tracheophyta</taxon>
        <taxon>Spermatophyta</taxon>
        <taxon>Magnoliopsida</taxon>
        <taxon>eudicotyledons</taxon>
        <taxon>Gunneridae</taxon>
        <taxon>Pentapetalae</taxon>
        <taxon>rosids</taxon>
        <taxon>malvids</taxon>
        <taxon>Malvales</taxon>
        <taxon>Malvaceae</taxon>
        <taxon>Malvoideae</taxon>
        <taxon>Hibiscus</taxon>
    </lineage>
</organism>
<dbReference type="EMBL" id="JBBPBM010000001">
    <property type="protein sequence ID" value="KAK8602091.1"/>
    <property type="molecule type" value="Genomic_DNA"/>
</dbReference>
<reference evidence="5 6" key="1">
    <citation type="journal article" date="2024" name="G3 (Bethesda)">
        <title>Genome assembly of Hibiscus sabdariffa L. provides insights into metabolisms of medicinal natural products.</title>
        <authorList>
            <person name="Kim T."/>
        </authorList>
    </citation>
    <scope>NUCLEOTIDE SEQUENCE [LARGE SCALE GENOMIC DNA]</scope>
    <source>
        <strain evidence="5">TK-2024</strain>
        <tissue evidence="5">Old leaves</tissue>
    </source>
</reference>
<dbReference type="Gene3D" id="3.80.10.10">
    <property type="entry name" value="Ribonuclease Inhibitor"/>
    <property type="match status" value="1"/>
</dbReference>
<protein>
    <submittedName>
        <fullName evidence="5">Uncharacterized protein</fullName>
    </submittedName>
</protein>
<gene>
    <name evidence="5" type="ORF">V6N12_051909</name>
</gene>
<keyword evidence="2" id="KW-0433">Leucine-rich repeat</keyword>
<evidence type="ECO:0000256" key="2">
    <source>
        <dbReference type="ARBA" id="ARBA00022614"/>
    </source>
</evidence>
<dbReference type="PANTHER" id="PTHR48062">
    <property type="entry name" value="RECEPTOR-LIKE PROTEIN 14"/>
    <property type="match status" value="1"/>
</dbReference>
<evidence type="ECO:0000313" key="6">
    <source>
        <dbReference type="Proteomes" id="UP001472677"/>
    </source>
</evidence>
<dbReference type="InterPro" id="IPR001611">
    <property type="entry name" value="Leu-rich_rpt"/>
</dbReference>
<comment type="caution">
    <text evidence="5">The sequence shown here is derived from an EMBL/GenBank/DDBJ whole genome shotgun (WGS) entry which is preliminary data.</text>
</comment>
<dbReference type="PANTHER" id="PTHR48062:SF37">
    <property type="entry name" value="LRR RECEPTOR-LIKE SERINE_THREONINE-PROTEIN KINASE FLS2"/>
    <property type="match status" value="1"/>
</dbReference>
<evidence type="ECO:0000256" key="3">
    <source>
        <dbReference type="ARBA" id="ARBA00022737"/>
    </source>
</evidence>
<dbReference type="Pfam" id="PF00560">
    <property type="entry name" value="LRR_1"/>
    <property type="match status" value="4"/>
</dbReference>
<evidence type="ECO:0000256" key="1">
    <source>
        <dbReference type="ARBA" id="ARBA00009592"/>
    </source>
</evidence>
<dbReference type="InterPro" id="IPR032675">
    <property type="entry name" value="LRR_dom_sf"/>
</dbReference>
<dbReference type="PROSITE" id="PS51450">
    <property type="entry name" value="LRR"/>
    <property type="match status" value="1"/>
</dbReference>
<dbReference type="Proteomes" id="UP001472677">
    <property type="component" value="Unassembled WGS sequence"/>
</dbReference>
<accession>A0ABR2GGQ3</accession>